<dbReference type="GO" id="GO:0016020">
    <property type="term" value="C:membrane"/>
    <property type="evidence" value="ECO:0007669"/>
    <property type="project" value="TreeGrafter"/>
</dbReference>
<dbReference type="GO" id="GO:0016559">
    <property type="term" value="P:peroxisome fission"/>
    <property type="evidence" value="ECO:0007669"/>
    <property type="project" value="TreeGrafter"/>
</dbReference>
<evidence type="ECO:0000256" key="2">
    <source>
        <dbReference type="ARBA" id="ARBA00023134"/>
    </source>
</evidence>
<dbReference type="STRING" id="1003232.J9DIN0"/>
<dbReference type="PRINTS" id="PR00195">
    <property type="entry name" value="DYNAMIN"/>
</dbReference>
<dbReference type="PROSITE" id="PS51718">
    <property type="entry name" value="G_DYNAMIN_2"/>
    <property type="match status" value="1"/>
</dbReference>
<dbReference type="Proteomes" id="UP000003163">
    <property type="component" value="Unassembled WGS sequence"/>
</dbReference>
<reference evidence="6 7" key="1">
    <citation type="submission" date="2011-08" db="EMBL/GenBank/DDBJ databases">
        <authorList>
            <person name="Liu Z.J."/>
            <person name="Shi F.L."/>
            <person name="Lu J.Q."/>
            <person name="Li M."/>
            <person name="Wang Z.L."/>
        </authorList>
    </citation>
    <scope>NUCLEOTIDE SEQUENCE [LARGE SCALE GENOMIC DNA]</scope>
    <source>
        <strain evidence="6 7">USNM 41457</strain>
    </source>
</reference>
<keyword evidence="2 3" id="KW-0342">GTP-binding</keyword>
<dbReference type="InterPro" id="IPR003130">
    <property type="entry name" value="GED"/>
</dbReference>
<evidence type="ECO:0000313" key="6">
    <source>
        <dbReference type="EMBL" id="EJW01222.1"/>
    </source>
</evidence>
<evidence type="ECO:0000256" key="1">
    <source>
        <dbReference type="ARBA" id="ARBA00022741"/>
    </source>
</evidence>
<dbReference type="PANTHER" id="PTHR11566:SF220">
    <property type="entry name" value="VACUOLAR PROTEIN SORTING-ASSOCIATED PROTEIN 1"/>
    <property type="match status" value="1"/>
</dbReference>
<evidence type="ECO:0000313" key="7">
    <source>
        <dbReference type="Proteomes" id="UP000003163"/>
    </source>
</evidence>
<dbReference type="InterPro" id="IPR027417">
    <property type="entry name" value="P-loop_NTPase"/>
</dbReference>
<keyword evidence="7" id="KW-1185">Reference proteome</keyword>
<dbReference type="OMA" id="IQRRKEC"/>
<feature type="domain" description="Dynamin-type G" evidence="5">
    <location>
        <begin position="34"/>
        <end position="303"/>
    </location>
</feature>
<dbReference type="GO" id="GO:0000266">
    <property type="term" value="P:mitochondrial fission"/>
    <property type="evidence" value="ECO:0007669"/>
    <property type="project" value="TreeGrafter"/>
</dbReference>
<dbReference type="InterPro" id="IPR000375">
    <property type="entry name" value="Dynamin_stalk"/>
</dbReference>
<dbReference type="EMBL" id="AFBI03000006">
    <property type="protein sequence ID" value="EJW01222.1"/>
    <property type="molecule type" value="Genomic_DNA"/>
</dbReference>
<dbReference type="CDD" id="cd08771">
    <property type="entry name" value="DLP_1"/>
    <property type="match status" value="1"/>
</dbReference>
<comment type="caution">
    <text evidence="6">The sequence shown here is derived from an EMBL/GenBank/DDBJ whole genome shotgun (WGS) entry which is preliminary data.</text>
</comment>
<dbReference type="GO" id="GO:0005737">
    <property type="term" value="C:cytoplasm"/>
    <property type="evidence" value="ECO:0007669"/>
    <property type="project" value="TreeGrafter"/>
</dbReference>
<keyword evidence="1 3" id="KW-0547">Nucleotide-binding</keyword>
<evidence type="ECO:0000256" key="3">
    <source>
        <dbReference type="RuleBase" id="RU003932"/>
    </source>
</evidence>
<dbReference type="PROSITE" id="PS51388">
    <property type="entry name" value="GED"/>
    <property type="match status" value="1"/>
</dbReference>
<dbReference type="SMART" id="SM00302">
    <property type="entry name" value="GED"/>
    <property type="match status" value="1"/>
</dbReference>
<organism evidence="6 7">
    <name type="scientific">Edhazardia aedis (strain USNM 41457)</name>
    <name type="common">Microsporidian parasite</name>
    <dbReference type="NCBI Taxonomy" id="1003232"/>
    <lineage>
        <taxon>Eukaryota</taxon>
        <taxon>Fungi</taxon>
        <taxon>Fungi incertae sedis</taxon>
        <taxon>Microsporidia</taxon>
        <taxon>Edhazardia</taxon>
    </lineage>
</organism>
<dbReference type="HOGENOM" id="CLU_008964_5_0_1"/>
<dbReference type="SUPFAM" id="SSF52540">
    <property type="entry name" value="P-loop containing nucleoside triphosphate hydrolases"/>
    <property type="match status" value="1"/>
</dbReference>
<accession>J9DIN0</accession>
<dbReference type="PROSITE" id="PS00410">
    <property type="entry name" value="G_DYNAMIN_1"/>
    <property type="match status" value="1"/>
</dbReference>
<evidence type="ECO:0000259" key="5">
    <source>
        <dbReference type="PROSITE" id="PS51718"/>
    </source>
</evidence>
<dbReference type="InterPro" id="IPR045063">
    <property type="entry name" value="Dynamin_N"/>
</dbReference>
<dbReference type="GO" id="GO:0008017">
    <property type="term" value="F:microtubule binding"/>
    <property type="evidence" value="ECO:0007669"/>
    <property type="project" value="TreeGrafter"/>
</dbReference>
<evidence type="ECO:0008006" key="8">
    <source>
        <dbReference type="Google" id="ProtNLM"/>
    </source>
</evidence>
<feature type="domain" description="GED" evidence="4">
    <location>
        <begin position="556"/>
        <end position="642"/>
    </location>
</feature>
<protein>
    <recommendedName>
        <fullName evidence="8">Dynamin-type G domain-containing protein</fullName>
    </recommendedName>
</protein>
<dbReference type="PANTHER" id="PTHR11566">
    <property type="entry name" value="DYNAMIN"/>
    <property type="match status" value="1"/>
</dbReference>
<dbReference type="InterPro" id="IPR030381">
    <property type="entry name" value="G_DYNAMIN_dom"/>
</dbReference>
<dbReference type="InterPro" id="IPR020850">
    <property type="entry name" value="GED_dom"/>
</dbReference>
<dbReference type="InParanoid" id="J9DIN0"/>
<dbReference type="InterPro" id="IPR001401">
    <property type="entry name" value="Dynamin_GTPase"/>
</dbReference>
<gene>
    <name evidence="6" type="ORF">EDEG_00555</name>
</gene>
<proteinExistence type="inferred from homology"/>
<dbReference type="AlphaFoldDB" id="J9DIN0"/>
<dbReference type="GO" id="GO:0048312">
    <property type="term" value="P:intracellular distribution of mitochondria"/>
    <property type="evidence" value="ECO:0007669"/>
    <property type="project" value="TreeGrafter"/>
</dbReference>
<dbReference type="GO" id="GO:0006897">
    <property type="term" value="P:endocytosis"/>
    <property type="evidence" value="ECO:0007669"/>
    <property type="project" value="TreeGrafter"/>
</dbReference>
<dbReference type="Pfam" id="PF02212">
    <property type="entry name" value="GED"/>
    <property type="match status" value="1"/>
</dbReference>
<reference evidence="7" key="2">
    <citation type="submission" date="2015-07" db="EMBL/GenBank/DDBJ databases">
        <title>Contrasting host-pathogen interactions and genome evolution in two generalist and specialist microsporidian pathogens of mosquitoes.</title>
        <authorList>
            <consortium name="The Broad Institute Genomics Platform"/>
            <consortium name="The Broad Institute Genome Sequencing Center for Infectious Disease"/>
            <person name="Cuomo C.A."/>
            <person name="Sanscrainte N.D."/>
            <person name="Goldberg J.M."/>
            <person name="Heiman D."/>
            <person name="Young S."/>
            <person name="Zeng Q."/>
            <person name="Becnel J.J."/>
            <person name="Birren B.W."/>
        </authorList>
    </citation>
    <scope>NUCLEOTIDE SEQUENCE [LARGE SCALE GENOMIC DNA]</scope>
    <source>
        <strain evidence="7">USNM 41457</strain>
    </source>
</reference>
<dbReference type="OrthoDB" id="5061070at2759"/>
<dbReference type="Pfam" id="PF01031">
    <property type="entry name" value="Dynamin_M"/>
    <property type="match status" value="1"/>
</dbReference>
<sequence>MSSKGTHLKTKMDMLIEKINDIQDICTLNNISHSLDLPQIVVIGSQSSGKSSVLENIVGRDFLPRGTGIVTRRPLILQLIYSKNAVNEYAIFNHKIEEKFTDFNKVKDEIIAETNREIKAKNDVSHKPITLKLFSSRVLTLTLIDLPGLVKVPTSDQPKNICMKIEEICRKYIINQNAIILAVSAANIDISNSDALQLARSVDPGYDRTIGILTKIDLMDRGTDVINILSGHIIKLRFGFVPVVSRSQIDIEKNKCIKDALEDEKAFFSNCEAYKSKSMYCGTSYLISKLNFILHEHIKICLPQLQQKIGFLINQNQKELKNIGYVNLSPKETILKIINDISKKFNDLLNGNTEELSDEITGGARLTYTFNKYFAEYINNINPLEGIKDENIRTLLYNSSGSSSTVVFPQMAFEKLVKTSIKLLQPHSIKLVNIIFNELIKIIHQAANSTCLPRFAMLHEKALNALINLFRSHADDTTHLVTTFVEWNIDYLNTKHSDFQKYGEILAKECAKQENQHISSSEITCTMNKSKKINFDSVPSNLKIIGQFSKQELCEIATIKSFVAEYFEITRKIVIDQVPKAIMSQLVMKSNDKIQQTLFKEIYEAEGVENLVCESLESVEKRKRVEANITALKQAYDIMCSI</sequence>
<dbReference type="GO" id="GO:0003924">
    <property type="term" value="F:GTPase activity"/>
    <property type="evidence" value="ECO:0007669"/>
    <property type="project" value="InterPro"/>
</dbReference>
<dbReference type="Pfam" id="PF00350">
    <property type="entry name" value="Dynamin_N"/>
    <property type="match status" value="1"/>
</dbReference>
<dbReference type="InterPro" id="IPR022812">
    <property type="entry name" value="Dynamin"/>
</dbReference>
<dbReference type="GO" id="GO:0005874">
    <property type="term" value="C:microtubule"/>
    <property type="evidence" value="ECO:0007669"/>
    <property type="project" value="TreeGrafter"/>
</dbReference>
<dbReference type="VEuPathDB" id="MicrosporidiaDB:EDEG_00555"/>
<dbReference type="InterPro" id="IPR019762">
    <property type="entry name" value="Dynamin_GTPase_CS"/>
</dbReference>
<evidence type="ECO:0000259" key="4">
    <source>
        <dbReference type="PROSITE" id="PS51388"/>
    </source>
</evidence>
<dbReference type="Gene3D" id="1.20.120.1240">
    <property type="entry name" value="Dynamin, middle domain"/>
    <property type="match status" value="1"/>
</dbReference>
<comment type="similarity">
    <text evidence="3">Belongs to the TRAFAC class dynamin-like GTPase superfamily. Dynamin/Fzo/YdjA family.</text>
</comment>
<dbReference type="GO" id="GO:0005525">
    <property type="term" value="F:GTP binding"/>
    <property type="evidence" value="ECO:0007669"/>
    <property type="project" value="UniProtKB-KW"/>
</dbReference>
<name>J9DIN0_EDHAE</name>
<dbReference type="FunCoup" id="J9DIN0">
    <property type="interactions" value="221"/>
</dbReference>
<dbReference type="Gene3D" id="3.40.50.300">
    <property type="entry name" value="P-loop containing nucleotide triphosphate hydrolases"/>
    <property type="match status" value="1"/>
</dbReference>
<dbReference type="SMART" id="SM00053">
    <property type="entry name" value="DYNc"/>
    <property type="match status" value="1"/>
</dbReference>